<evidence type="ECO:0000313" key="1">
    <source>
        <dbReference type="EMBL" id="RUT06387.1"/>
    </source>
</evidence>
<reference evidence="1" key="1">
    <citation type="submission" date="2018-12" db="EMBL/GenBank/DDBJ databases">
        <authorList>
            <person name="Will S."/>
            <person name="Neumann-Schaal M."/>
            <person name="Henke P."/>
        </authorList>
    </citation>
    <scope>NUCLEOTIDE SEQUENCE</scope>
    <source>
        <strain evidence="1">PCC 7102</strain>
    </source>
</reference>
<sequence length="62" mass="6744">MLECGSTQGFGLPRTIQKPAIKFNIVCWEVTFNVSISLTLMLISGRGTVQAEELSSKLQGTL</sequence>
<dbReference type="AlphaFoldDB" id="A0A433VJZ4"/>
<dbReference type="EMBL" id="RSCL01000006">
    <property type="protein sequence ID" value="RUT06387.1"/>
    <property type="molecule type" value="Genomic_DNA"/>
</dbReference>
<reference evidence="1" key="2">
    <citation type="journal article" date="2019" name="Genome Biol. Evol.">
        <title>Day and night: Metabolic profiles and evolutionary relationships of six axenic non-marine cyanobacteria.</title>
        <authorList>
            <person name="Will S.E."/>
            <person name="Henke P."/>
            <person name="Boedeker C."/>
            <person name="Huang S."/>
            <person name="Brinkmann H."/>
            <person name="Rohde M."/>
            <person name="Jarek M."/>
            <person name="Friedl T."/>
            <person name="Seufert S."/>
            <person name="Schumacher M."/>
            <person name="Overmann J."/>
            <person name="Neumann-Schaal M."/>
            <person name="Petersen J."/>
        </authorList>
    </citation>
    <scope>NUCLEOTIDE SEQUENCE [LARGE SCALE GENOMIC DNA]</scope>
    <source>
        <strain evidence="1">PCC 7102</strain>
    </source>
</reference>
<dbReference type="Proteomes" id="UP000271624">
    <property type="component" value="Unassembled WGS sequence"/>
</dbReference>
<accession>A0A433VJZ4</accession>
<keyword evidence="2" id="KW-1185">Reference proteome</keyword>
<evidence type="ECO:0000313" key="2">
    <source>
        <dbReference type="Proteomes" id="UP000271624"/>
    </source>
</evidence>
<name>A0A433VJZ4_9CYAN</name>
<organism evidence="1 2">
    <name type="scientific">Dulcicalothrix desertica PCC 7102</name>
    <dbReference type="NCBI Taxonomy" id="232991"/>
    <lineage>
        <taxon>Bacteria</taxon>
        <taxon>Bacillati</taxon>
        <taxon>Cyanobacteriota</taxon>
        <taxon>Cyanophyceae</taxon>
        <taxon>Nostocales</taxon>
        <taxon>Calotrichaceae</taxon>
        <taxon>Dulcicalothrix</taxon>
    </lineage>
</organism>
<protein>
    <submittedName>
        <fullName evidence="1">Uncharacterized protein</fullName>
    </submittedName>
</protein>
<comment type="caution">
    <text evidence="1">The sequence shown here is derived from an EMBL/GenBank/DDBJ whole genome shotgun (WGS) entry which is preliminary data.</text>
</comment>
<proteinExistence type="predicted"/>
<gene>
    <name evidence="1" type="ORF">DSM106972_026440</name>
</gene>